<organism evidence="4 5">
    <name type="scientific">Plesiocystis pacifica SIR-1</name>
    <dbReference type="NCBI Taxonomy" id="391625"/>
    <lineage>
        <taxon>Bacteria</taxon>
        <taxon>Pseudomonadati</taxon>
        <taxon>Myxococcota</taxon>
        <taxon>Polyangia</taxon>
        <taxon>Nannocystales</taxon>
        <taxon>Nannocystaceae</taxon>
        <taxon>Plesiocystis</taxon>
    </lineage>
</organism>
<dbReference type="ESTHER" id="9delt-a6gfk8">
    <property type="family name" value="6_AlphaBeta_hydrolase"/>
</dbReference>
<evidence type="ECO:0000256" key="1">
    <source>
        <dbReference type="ARBA" id="ARBA00010088"/>
    </source>
</evidence>
<evidence type="ECO:0000256" key="2">
    <source>
        <dbReference type="ARBA" id="ARBA00022801"/>
    </source>
</evidence>
<dbReference type="OrthoDB" id="9785698at2"/>
<feature type="domain" description="AB hydrolase-1" evidence="3">
    <location>
        <begin position="58"/>
        <end position="171"/>
    </location>
</feature>
<dbReference type="InterPro" id="IPR000073">
    <property type="entry name" value="AB_hydrolase_1"/>
</dbReference>
<dbReference type="Gene3D" id="3.40.50.1820">
    <property type="entry name" value="alpha/beta hydrolase"/>
    <property type="match status" value="1"/>
</dbReference>
<dbReference type="AlphaFoldDB" id="A6GFK8"/>
<keyword evidence="5" id="KW-1185">Reference proteome</keyword>
<dbReference type="InterPro" id="IPR029058">
    <property type="entry name" value="AB_hydrolase_fold"/>
</dbReference>
<reference evidence="4 5" key="1">
    <citation type="submission" date="2007-06" db="EMBL/GenBank/DDBJ databases">
        <authorList>
            <person name="Shimkets L."/>
            <person name="Ferriera S."/>
            <person name="Johnson J."/>
            <person name="Kravitz S."/>
            <person name="Beeson K."/>
            <person name="Sutton G."/>
            <person name="Rogers Y.-H."/>
            <person name="Friedman R."/>
            <person name="Frazier M."/>
            <person name="Venter J.C."/>
        </authorList>
    </citation>
    <scope>NUCLEOTIDE SEQUENCE [LARGE SCALE GENOMIC DNA]</scope>
    <source>
        <strain evidence="4 5">SIR-1</strain>
    </source>
</reference>
<accession>A6GFK8</accession>
<dbReference type="PANTHER" id="PTHR43798">
    <property type="entry name" value="MONOACYLGLYCEROL LIPASE"/>
    <property type="match status" value="1"/>
</dbReference>
<dbReference type="InterPro" id="IPR050266">
    <property type="entry name" value="AB_hydrolase_sf"/>
</dbReference>
<comment type="similarity">
    <text evidence="1">Belongs to the peptidase S33 family.</text>
</comment>
<sequence length="322" mass="35676">MPRPRLALLGALALIGCLDPAQPGNLVPATVLDDPELPALELADTRVHLETFGDPDDPVIVVLHGGPGNDYRYLLRLIEPVEGESLADDYFWVFWDQRGAGLSERHGLEALTLDAYLSDLEQVVDHFAAGRQVVLLGHSWGGQYAGMYMNAHPERIAGAVLAEPGRLRWDIPELAADFDFDYFAEHLGDLLWARQFVSMQDHARADYVTSLLLLEDTNARLEEPSPNWRVGAAVLLELYLEQIEGARFDWTPRLGEVEAEVLFITGALSVDLGTEFQGQQTPLFADARIVEIADAGHTDIVWARAEATVPVVRDYLEGLELE</sequence>
<comment type="caution">
    <text evidence="4">The sequence shown here is derived from an EMBL/GenBank/DDBJ whole genome shotgun (WGS) entry which is preliminary data.</text>
</comment>
<evidence type="ECO:0000313" key="5">
    <source>
        <dbReference type="Proteomes" id="UP000005801"/>
    </source>
</evidence>
<dbReference type="PROSITE" id="PS51257">
    <property type="entry name" value="PROKAR_LIPOPROTEIN"/>
    <property type="match status" value="1"/>
</dbReference>
<dbReference type="GO" id="GO:0006508">
    <property type="term" value="P:proteolysis"/>
    <property type="evidence" value="ECO:0007669"/>
    <property type="project" value="InterPro"/>
</dbReference>
<dbReference type="eggNOG" id="COG2267">
    <property type="taxonomic scope" value="Bacteria"/>
</dbReference>
<keyword evidence="2 4" id="KW-0378">Hydrolase</keyword>
<dbReference type="Pfam" id="PF00561">
    <property type="entry name" value="Abhydrolase_1"/>
    <property type="match status" value="1"/>
</dbReference>
<dbReference type="STRING" id="391625.PPSIR1_01062"/>
<protein>
    <submittedName>
        <fullName evidence="4">Hydrolase, alpha/beta fold family protein</fullName>
    </submittedName>
</protein>
<name>A6GFK8_9BACT</name>
<dbReference type="RefSeq" id="WP_006975498.1">
    <property type="nucleotide sequence ID" value="NZ_ABCS01000095.1"/>
</dbReference>
<dbReference type="PANTHER" id="PTHR43798:SF33">
    <property type="entry name" value="HYDROLASE, PUTATIVE (AFU_ORTHOLOGUE AFUA_2G14860)-RELATED"/>
    <property type="match status" value="1"/>
</dbReference>
<dbReference type="Proteomes" id="UP000005801">
    <property type="component" value="Unassembled WGS sequence"/>
</dbReference>
<dbReference type="PRINTS" id="PR00793">
    <property type="entry name" value="PROAMNOPTASE"/>
</dbReference>
<dbReference type="GO" id="GO:0016020">
    <property type="term" value="C:membrane"/>
    <property type="evidence" value="ECO:0007669"/>
    <property type="project" value="TreeGrafter"/>
</dbReference>
<dbReference type="GO" id="GO:0008233">
    <property type="term" value="F:peptidase activity"/>
    <property type="evidence" value="ECO:0007669"/>
    <property type="project" value="InterPro"/>
</dbReference>
<proteinExistence type="inferred from homology"/>
<dbReference type="EMBL" id="ABCS01000095">
    <property type="protein sequence ID" value="EDM75322.1"/>
    <property type="molecule type" value="Genomic_DNA"/>
</dbReference>
<evidence type="ECO:0000259" key="3">
    <source>
        <dbReference type="Pfam" id="PF00561"/>
    </source>
</evidence>
<dbReference type="InterPro" id="IPR002410">
    <property type="entry name" value="Peptidase_S33"/>
</dbReference>
<gene>
    <name evidence="4" type="ORF">PPSIR1_01062</name>
</gene>
<dbReference type="SUPFAM" id="SSF53474">
    <property type="entry name" value="alpha/beta-Hydrolases"/>
    <property type="match status" value="1"/>
</dbReference>
<evidence type="ECO:0000313" key="4">
    <source>
        <dbReference type="EMBL" id="EDM75322.1"/>
    </source>
</evidence>